<comment type="caution">
    <text evidence="14">Lacks conserved residue(s) required for the propagation of feature annotation.</text>
</comment>
<evidence type="ECO:0000313" key="15">
    <source>
        <dbReference type="EMBL" id="EWC48148.1"/>
    </source>
</evidence>
<evidence type="ECO:0000256" key="6">
    <source>
        <dbReference type="ARBA" id="ARBA00022692"/>
    </source>
</evidence>
<comment type="function">
    <text evidence="14">Catalyzes the third of the four reactions of the long-chain fatty acids elongation cycle. This endoplasmic reticulum-bound enzymatic process, allows the addition of two carbons to the chain of long- and very long-chain fatty acids/VLCFAs per cycle. This enzyme catalyzes the dehydration of the 3-hydroxyacyl-CoA intermediate into trans-2,3-enoyl-CoA, within each cycle of fatty acid elongation. Thereby, it participates to the production of VLCFAs of different chain lengths that are involved in multiple biological processes as precursors of membrane lipids and lipid mediators.</text>
</comment>
<name>W7I749_9PEZI</name>
<keyword evidence="5 14" id="KW-0444">Lipid biosynthesis</keyword>
<dbReference type="AlphaFoldDB" id="W7I749"/>
<keyword evidence="8 14" id="KW-1133">Transmembrane helix</keyword>
<dbReference type="PANTHER" id="PTHR11035:SF3">
    <property type="entry name" value="VERY-LONG-CHAIN (3R)-3-HYDROXYACYL-COA DEHYDRATASE"/>
    <property type="match status" value="1"/>
</dbReference>
<dbReference type="Pfam" id="PF04387">
    <property type="entry name" value="PTPLA"/>
    <property type="match status" value="1"/>
</dbReference>
<keyword evidence="10 14" id="KW-0472">Membrane</keyword>
<dbReference type="InterPro" id="IPR007482">
    <property type="entry name" value="Tyr_Pase-like_PTPLA"/>
</dbReference>
<evidence type="ECO:0000256" key="13">
    <source>
        <dbReference type="ARBA" id="ARBA00036671"/>
    </source>
</evidence>
<evidence type="ECO:0000256" key="3">
    <source>
        <dbReference type="ARBA" id="ARBA00007811"/>
    </source>
</evidence>
<keyword evidence="12 14" id="KW-0456">Lyase</keyword>
<dbReference type="GO" id="GO:0005789">
    <property type="term" value="C:endoplasmic reticulum membrane"/>
    <property type="evidence" value="ECO:0007669"/>
    <property type="project" value="UniProtKB-SubCell"/>
</dbReference>
<keyword evidence="16" id="KW-1185">Reference proteome</keyword>
<dbReference type="Proteomes" id="UP000024837">
    <property type="component" value="Unassembled WGS sequence"/>
</dbReference>
<keyword evidence="14" id="KW-0256">Endoplasmic reticulum</keyword>
<feature type="transmembrane region" description="Helical" evidence="14">
    <location>
        <begin position="25"/>
        <end position="45"/>
    </location>
</feature>
<dbReference type="OrthoDB" id="46988at2759"/>
<dbReference type="GO" id="GO:0007034">
    <property type="term" value="P:vacuolar transport"/>
    <property type="evidence" value="ECO:0007669"/>
    <property type="project" value="EnsemblFungi"/>
</dbReference>
<dbReference type="PANTHER" id="PTHR11035">
    <property type="entry name" value="VERY-LONG-CHAIN (3R)-3-HYDROXYACYL-COA DEHYDRATASE"/>
    <property type="match status" value="1"/>
</dbReference>
<dbReference type="GO" id="GO:0030497">
    <property type="term" value="P:fatty acid elongation"/>
    <property type="evidence" value="ECO:0007669"/>
    <property type="project" value="EnsemblFungi"/>
</dbReference>
<gene>
    <name evidence="15" type="ORF">DRE_02252</name>
</gene>
<comment type="similarity">
    <text evidence="3 14">Belongs to the very long-chain fatty acids dehydratase HACD family.</text>
</comment>
<keyword evidence="6 14" id="KW-0812">Transmembrane</keyword>
<evidence type="ECO:0000256" key="12">
    <source>
        <dbReference type="ARBA" id="ARBA00023239"/>
    </source>
</evidence>
<evidence type="ECO:0000256" key="14">
    <source>
        <dbReference type="RuleBase" id="RU363109"/>
    </source>
</evidence>
<evidence type="ECO:0000256" key="9">
    <source>
        <dbReference type="ARBA" id="ARBA00023098"/>
    </source>
</evidence>
<evidence type="ECO:0000256" key="2">
    <source>
        <dbReference type="ARBA" id="ARBA00005194"/>
    </source>
</evidence>
<organism evidence="15 16">
    <name type="scientific">Drechslerella stenobrocha 248</name>
    <dbReference type="NCBI Taxonomy" id="1043628"/>
    <lineage>
        <taxon>Eukaryota</taxon>
        <taxon>Fungi</taxon>
        <taxon>Dikarya</taxon>
        <taxon>Ascomycota</taxon>
        <taxon>Pezizomycotina</taxon>
        <taxon>Orbiliomycetes</taxon>
        <taxon>Orbiliales</taxon>
        <taxon>Orbiliaceae</taxon>
        <taxon>Drechslerella</taxon>
    </lineage>
</organism>
<reference evidence="15 16" key="1">
    <citation type="submission" date="2013-05" db="EMBL/GenBank/DDBJ databases">
        <title>Drechslerella stenobrocha genome reveals carnivorous origination and mechanical trapping mechanism of predatory fungi.</title>
        <authorList>
            <person name="Liu X."/>
            <person name="Zhang W."/>
            <person name="Liu K."/>
        </authorList>
    </citation>
    <scope>NUCLEOTIDE SEQUENCE [LARGE SCALE GENOMIC DNA]</scope>
    <source>
        <strain evidence="15 16">248</strain>
    </source>
</reference>
<dbReference type="GO" id="GO:0042761">
    <property type="term" value="P:very long-chain fatty acid biosynthetic process"/>
    <property type="evidence" value="ECO:0007669"/>
    <property type="project" value="TreeGrafter"/>
</dbReference>
<dbReference type="HOGENOM" id="CLU_034302_6_1_1"/>
<keyword evidence="7 14" id="KW-0276">Fatty acid metabolism</keyword>
<evidence type="ECO:0000256" key="8">
    <source>
        <dbReference type="ARBA" id="ARBA00022989"/>
    </source>
</evidence>
<protein>
    <recommendedName>
        <fullName evidence="4 14">Very-long-chain (3R)-3-hydroxyacyl-CoA dehydratase</fullName>
        <ecNumber evidence="4 14">4.2.1.134</ecNumber>
    </recommendedName>
</protein>
<proteinExistence type="inferred from homology"/>
<feature type="transmembrane region" description="Helical" evidence="14">
    <location>
        <begin position="185"/>
        <end position="209"/>
    </location>
</feature>
<evidence type="ECO:0000256" key="1">
    <source>
        <dbReference type="ARBA" id="ARBA00004141"/>
    </source>
</evidence>
<comment type="catalytic activity">
    <reaction evidence="13 14">
        <text>a very-long-chain (3R)-3-hydroxyacyl-CoA = a very-long-chain (2E)-enoyl-CoA + H2O</text>
        <dbReference type="Rhea" id="RHEA:45812"/>
        <dbReference type="ChEBI" id="CHEBI:15377"/>
        <dbReference type="ChEBI" id="CHEBI:83728"/>
        <dbReference type="ChEBI" id="CHEBI:85440"/>
        <dbReference type="EC" id="4.2.1.134"/>
    </reaction>
</comment>
<dbReference type="GO" id="GO:0102158">
    <property type="term" value="F:very-long-chain (3R)-3-hydroxyacyl-CoA dehydratase activity"/>
    <property type="evidence" value="ECO:0007669"/>
    <property type="project" value="UniProtKB-EC"/>
</dbReference>
<dbReference type="UniPathway" id="UPA00094"/>
<evidence type="ECO:0000256" key="4">
    <source>
        <dbReference type="ARBA" id="ARBA00013122"/>
    </source>
</evidence>
<evidence type="ECO:0000313" key="16">
    <source>
        <dbReference type="Proteomes" id="UP000024837"/>
    </source>
</evidence>
<evidence type="ECO:0000256" key="7">
    <source>
        <dbReference type="ARBA" id="ARBA00022832"/>
    </source>
</evidence>
<accession>W7I749</accession>
<evidence type="ECO:0000256" key="11">
    <source>
        <dbReference type="ARBA" id="ARBA00023160"/>
    </source>
</evidence>
<dbReference type="EMBL" id="KI966401">
    <property type="protein sequence ID" value="EWC48148.1"/>
    <property type="molecule type" value="Genomic_DNA"/>
</dbReference>
<comment type="subcellular location">
    <subcellularLocation>
        <location evidence="14">Endoplasmic reticulum membrane</location>
        <topology evidence="14">Multi-pass membrane protein</topology>
    </subcellularLocation>
    <subcellularLocation>
        <location evidence="1">Membrane</location>
        <topology evidence="1">Multi-pass membrane protein</topology>
    </subcellularLocation>
</comment>
<dbReference type="GO" id="GO:0000324">
    <property type="term" value="C:fungal-type vacuole"/>
    <property type="evidence" value="ECO:0007669"/>
    <property type="project" value="EnsemblFungi"/>
</dbReference>
<dbReference type="GO" id="GO:0030148">
    <property type="term" value="P:sphingolipid biosynthetic process"/>
    <property type="evidence" value="ECO:0007669"/>
    <property type="project" value="EnsemblFungi"/>
</dbReference>
<evidence type="ECO:0000256" key="10">
    <source>
        <dbReference type="ARBA" id="ARBA00023136"/>
    </source>
</evidence>
<keyword evidence="9 14" id="KW-0443">Lipid metabolism</keyword>
<keyword evidence="11 14" id="KW-0275">Fatty acid biosynthesis</keyword>
<comment type="pathway">
    <text evidence="2 14">Lipid metabolism; fatty acid biosynthesis.</text>
</comment>
<sequence length="228" mass="25530">MVSQSPPEGRTQTPTRSATIKANYLVIYNTLSAVLWAVVLTRVAASAARDGFDKVYENVGETVKWTQTLAAMEIVHALLGIVRTPLTTTLTQVASRLNIVWPVLGFFPTDIRQSPAYTTMVLAWSVTEVIRYSYYARNLQGEPPAWLAGLRYNTFFILYPIGIASEMWEIYGALPDIAATSAGALGWWTALIEKAALLIVYPPGSYVMYTHMMSQRRKMMRGKKVRRN</sequence>
<evidence type="ECO:0000256" key="5">
    <source>
        <dbReference type="ARBA" id="ARBA00022516"/>
    </source>
</evidence>
<dbReference type="EC" id="4.2.1.134" evidence="4 14"/>